<comment type="catalytic activity">
    <reaction evidence="7">
        <text>cytidine(1402) in 16S rRNA + S-adenosyl-L-methionine = N(4)-methylcytidine(1402) in 16S rRNA + S-adenosyl-L-homocysteine + H(+)</text>
        <dbReference type="Rhea" id="RHEA:42928"/>
        <dbReference type="Rhea" id="RHEA-COMP:10286"/>
        <dbReference type="Rhea" id="RHEA-COMP:10287"/>
        <dbReference type="ChEBI" id="CHEBI:15378"/>
        <dbReference type="ChEBI" id="CHEBI:57856"/>
        <dbReference type="ChEBI" id="CHEBI:59789"/>
        <dbReference type="ChEBI" id="CHEBI:74506"/>
        <dbReference type="ChEBI" id="CHEBI:82748"/>
        <dbReference type="EC" id="2.1.1.199"/>
    </reaction>
</comment>
<evidence type="ECO:0000256" key="6">
    <source>
        <dbReference type="ARBA" id="ARBA00022691"/>
    </source>
</evidence>
<evidence type="ECO:0000256" key="3">
    <source>
        <dbReference type="ARBA" id="ARBA00022552"/>
    </source>
</evidence>
<dbReference type="InterPro" id="IPR029063">
    <property type="entry name" value="SAM-dependent_MTases_sf"/>
</dbReference>
<dbReference type="EC" id="2.1.1.199" evidence="7"/>
<evidence type="ECO:0000256" key="2">
    <source>
        <dbReference type="ARBA" id="ARBA00022490"/>
    </source>
</evidence>
<dbReference type="GO" id="GO:0005737">
    <property type="term" value="C:cytoplasm"/>
    <property type="evidence" value="ECO:0007669"/>
    <property type="project" value="UniProtKB-SubCell"/>
</dbReference>
<dbReference type="Gene3D" id="3.40.50.150">
    <property type="entry name" value="Vaccinia Virus protein VP39"/>
    <property type="match status" value="1"/>
</dbReference>
<sequence length="310" mass="34442">MEFRHKSVLLEECMAALNLRPGGVYVDCTLGGGGHSQEILLRTGPDGKLVAFDQDPAAIRAAGERLKEFGERVTLVQSNFVKLEEKLQELGYTGVDGILFDLGVSSYQLDTPERGFSYQHDAVLDMRMDPTQPISARDLLNEWPEVEIARIIREYGEERWANKIAALIVRERTNRPLETTGQLVELIKRAIPVKARTGGPHPAKRTFQALRIAVNNELENFRSALLQAVRMLKSGGRVAVITFHSLEDRIAKQTLAELARTCVCPPELPVCVCGKQPEVKLIGKAIEPSAEEVAENPRARSARLRVAEKI</sequence>
<keyword evidence="4 7" id="KW-0489">Methyltransferase</keyword>
<dbReference type="SUPFAM" id="SSF53335">
    <property type="entry name" value="S-adenosyl-L-methionine-dependent methyltransferases"/>
    <property type="match status" value="1"/>
</dbReference>
<keyword evidence="2 7" id="KW-0963">Cytoplasm</keyword>
<keyword evidence="5 7" id="KW-0808">Transferase</keyword>
<dbReference type="RefSeq" id="WP_078664580.1">
    <property type="nucleotide sequence ID" value="NZ_FUXM01000003.1"/>
</dbReference>
<dbReference type="EMBL" id="FUXM01000003">
    <property type="protein sequence ID" value="SJZ62100.1"/>
    <property type="molecule type" value="Genomic_DNA"/>
</dbReference>
<evidence type="ECO:0000256" key="4">
    <source>
        <dbReference type="ARBA" id="ARBA00022603"/>
    </source>
</evidence>
<evidence type="ECO:0000313" key="9">
    <source>
        <dbReference type="Proteomes" id="UP000189933"/>
    </source>
</evidence>
<keyword evidence="3 7" id="KW-0698">rRNA processing</keyword>
<feature type="binding site" evidence="7">
    <location>
        <begin position="33"/>
        <end position="35"/>
    </location>
    <ligand>
        <name>S-adenosyl-L-methionine</name>
        <dbReference type="ChEBI" id="CHEBI:59789"/>
    </ligand>
</feature>
<comment type="function">
    <text evidence="7">Specifically methylates the N4 position of cytidine in position 1402 (C1402) of 16S rRNA.</text>
</comment>
<evidence type="ECO:0000256" key="7">
    <source>
        <dbReference type="HAMAP-Rule" id="MF_01007"/>
    </source>
</evidence>
<dbReference type="PANTHER" id="PTHR11265:SF0">
    <property type="entry name" value="12S RRNA N4-METHYLCYTIDINE METHYLTRANSFERASE"/>
    <property type="match status" value="1"/>
</dbReference>
<dbReference type="FunFam" id="1.10.150.170:FF:000001">
    <property type="entry name" value="Ribosomal RNA small subunit methyltransferase H"/>
    <property type="match status" value="1"/>
</dbReference>
<dbReference type="AlphaFoldDB" id="A0A1T4M505"/>
<accession>A0A1T4M505</accession>
<reference evidence="9" key="1">
    <citation type="submission" date="2017-02" db="EMBL/GenBank/DDBJ databases">
        <authorList>
            <person name="Varghese N."/>
            <person name="Submissions S."/>
        </authorList>
    </citation>
    <scope>NUCLEOTIDE SEQUENCE [LARGE SCALE GENOMIC DNA]</scope>
    <source>
        <strain evidence="9">DSM 16521</strain>
    </source>
</reference>
<dbReference type="Proteomes" id="UP000189933">
    <property type="component" value="Unassembled WGS sequence"/>
</dbReference>
<feature type="binding site" evidence="7">
    <location>
        <position position="53"/>
    </location>
    <ligand>
        <name>S-adenosyl-L-methionine</name>
        <dbReference type="ChEBI" id="CHEBI:59789"/>
    </ligand>
</feature>
<dbReference type="Gene3D" id="1.10.150.170">
    <property type="entry name" value="Putative methyltransferase TM0872, insert domain"/>
    <property type="match status" value="1"/>
</dbReference>
<keyword evidence="6 7" id="KW-0949">S-adenosyl-L-methionine</keyword>
<dbReference type="NCBIfam" id="TIGR00006">
    <property type="entry name" value="16S rRNA (cytosine(1402)-N(4))-methyltransferase RsmH"/>
    <property type="match status" value="1"/>
</dbReference>
<keyword evidence="9" id="KW-1185">Reference proteome</keyword>
<dbReference type="InterPro" id="IPR002903">
    <property type="entry name" value="RsmH"/>
</dbReference>
<gene>
    <name evidence="7" type="primary">rsmH</name>
    <name evidence="8" type="ORF">SAMN02745885_00429</name>
</gene>
<protein>
    <recommendedName>
        <fullName evidence="7">Ribosomal RNA small subunit methyltransferase H</fullName>
        <ecNumber evidence="7">2.1.1.199</ecNumber>
    </recommendedName>
    <alternativeName>
        <fullName evidence="7">16S rRNA m(4)C1402 methyltransferase</fullName>
    </alternativeName>
    <alternativeName>
        <fullName evidence="7">rRNA (cytosine-N(4)-)-methyltransferase RsmH</fullName>
    </alternativeName>
</protein>
<name>A0A1T4M505_9FIRM</name>
<dbReference type="PANTHER" id="PTHR11265">
    <property type="entry name" value="S-ADENOSYL-METHYLTRANSFERASE MRAW"/>
    <property type="match status" value="1"/>
</dbReference>
<dbReference type="Pfam" id="PF01795">
    <property type="entry name" value="Methyltransf_5"/>
    <property type="match status" value="1"/>
</dbReference>
<organism evidence="8 9">
    <name type="scientific">Carboxydocella sporoproducens DSM 16521</name>
    <dbReference type="NCBI Taxonomy" id="1121270"/>
    <lineage>
        <taxon>Bacteria</taxon>
        <taxon>Bacillati</taxon>
        <taxon>Bacillota</taxon>
        <taxon>Clostridia</taxon>
        <taxon>Eubacteriales</taxon>
        <taxon>Clostridiales Family XVI. Incertae Sedis</taxon>
        <taxon>Carboxydocella</taxon>
    </lineage>
</organism>
<feature type="binding site" evidence="7">
    <location>
        <position position="108"/>
    </location>
    <ligand>
        <name>S-adenosyl-L-methionine</name>
        <dbReference type="ChEBI" id="CHEBI:59789"/>
    </ligand>
</feature>
<dbReference type="OrthoDB" id="9806637at2"/>
<comment type="similarity">
    <text evidence="1 7">Belongs to the methyltransferase superfamily. RsmH family.</text>
</comment>
<dbReference type="GO" id="GO:0071424">
    <property type="term" value="F:rRNA (cytosine-N4-)-methyltransferase activity"/>
    <property type="evidence" value="ECO:0007669"/>
    <property type="project" value="UniProtKB-UniRule"/>
</dbReference>
<evidence type="ECO:0000256" key="1">
    <source>
        <dbReference type="ARBA" id="ARBA00010396"/>
    </source>
</evidence>
<dbReference type="HAMAP" id="MF_01007">
    <property type="entry name" value="16SrRNA_methyltr_H"/>
    <property type="match status" value="1"/>
</dbReference>
<evidence type="ECO:0000313" key="8">
    <source>
        <dbReference type="EMBL" id="SJZ62100.1"/>
    </source>
</evidence>
<comment type="subcellular location">
    <subcellularLocation>
        <location evidence="7">Cytoplasm</location>
    </subcellularLocation>
</comment>
<proteinExistence type="inferred from homology"/>
<dbReference type="GO" id="GO:0070475">
    <property type="term" value="P:rRNA base methylation"/>
    <property type="evidence" value="ECO:0007669"/>
    <property type="project" value="UniProtKB-UniRule"/>
</dbReference>
<dbReference type="SUPFAM" id="SSF81799">
    <property type="entry name" value="Putative methyltransferase TM0872, insert domain"/>
    <property type="match status" value="1"/>
</dbReference>
<feature type="binding site" evidence="7">
    <location>
        <position position="101"/>
    </location>
    <ligand>
        <name>S-adenosyl-L-methionine</name>
        <dbReference type="ChEBI" id="CHEBI:59789"/>
    </ligand>
</feature>
<dbReference type="PIRSF" id="PIRSF004486">
    <property type="entry name" value="MraW"/>
    <property type="match status" value="1"/>
</dbReference>
<dbReference type="InterPro" id="IPR023397">
    <property type="entry name" value="SAM-dep_MeTrfase_MraW_recog"/>
</dbReference>
<evidence type="ECO:0000256" key="5">
    <source>
        <dbReference type="ARBA" id="ARBA00022679"/>
    </source>
</evidence>
<feature type="binding site" evidence="7">
    <location>
        <position position="80"/>
    </location>
    <ligand>
        <name>S-adenosyl-L-methionine</name>
        <dbReference type="ChEBI" id="CHEBI:59789"/>
    </ligand>
</feature>